<name>A0A5D6VHK7_9BACT</name>
<evidence type="ECO:0000256" key="1">
    <source>
        <dbReference type="SAM" id="SignalP"/>
    </source>
</evidence>
<evidence type="ECO:0008006" key="6">
    <source>
        <dbReference type="Google" id="ProtNLM"/>
    </source>
</evidence>
<proteinExistence type="predicted"/>
<dbReference type="Gene3D" id="3.40.50.1460">
    <property type="match status" value="1"/>
</dbReference>
<dbReference type="RefSeq" id="WP_149069034.1">
    <property type="nucleotide sequence ID" value="NZ_VTHL01000001.1"/>
</dbReference>
<dbReference type="InterPro" id="IPR013783">
    <property type="entry name" value="Ig-like_fold"/>
</dbReference>
<dbReference type="SUPFAM" id="SSF52129">
    <property type="entry name" value="Caspase-like"/>
    <property type="match status" value="1"/>
</dbReference>
<keyword evidence="1" id="KW-0732">Signal</keyword>
<dbReference type="InterPro" id="IPR039477">
    <property type="entry name" value="ILEI/PANDER_dom"/>
</dbReference>
<evidence type="ECO:0000259" key="2">
    <source>
        <dbReference type="Pfam" id="PF01364"/>
    </source>
</evidence>
<dbReference type="GO" id="GO:0006508">
    <property type="term" value="P:proteolysis"/>
    <property type="evidence" value="ECO:0007669"/>
    <property type="project" value="InterPro"/>
</dbReference>
<keyword evidence="5" id="KW-1185">Reference proteome</keyword>
<dbReference type="InterPro" id="IPR029030">
    <property type="entry name" value="Caspase-like_dom_sf"/>
</dbReference>
<feature type="domain" description="Gingipain" evidence="2">
    <location>
        <begin position="416"/>
        <end position="790"/>
    </location>
</feature>
<feature type="domain" description="ILEI/PANDER" evidence="3">
    <location>
        <begin position="1146"/>
        <end position="1212"/>
    </location>
</feature>
<feature type="chain" id="PRO_5022699446" description="Gingipain domain-containing protein" evidence="1">
    <location>
        <begin position="31"/>
        <end position="1696"/>
    </location>
</feature>
<dbReference type="Gene3D" id="2.60.40.10">
    <property type="entry name" value="Immunoglobulins"/>
    <property type="match status" value="1"/>
</dbReference>
<comment type="caution">
    <text evidence="4">The sequence shown here is derived from an EMBL/GenBank/DDBJ whole genome shotgun (WGS) entry which is preliminary data.</text>
</comment>
<dbReference type="Pfam" id="PF01364">
    <property type="entry name" value="Peptidase_C25"/>
    <property type="match status" value="1"/>
</dbReference>
<dbReference type="Pfam" id="PF15711">
    <property type="entry name" value="ILEI"/>
    <property type="match status" value="1"/>
</dbReference>
<dbReference type="Proteomes" id="UP000322791">
    <property type="component" value="Unassembled WGS sequence"/>
</dbReference>
<evidence type="ECO:0000313" key="4">
    <source>
        <dbReference type="EMBL" id="TYZ14249.1"/>
    </source>
</evidence>
<dbReference type="EMBL" id="VTHL01000001">
    <property type="protein sequence ID" value="TYZ14249.1"/>
    <property type="molecule type" value="Genomic_DNA"/>
</dbReference>
<dbReference type="CDD" id="cd02258">
    <property type="entry name" value="Peptidase_C25_N"/>
    <property type="match status" value="1"/>
</dbReference>
<feature type="signal peptide" evidence="1">
    <location>
        <begin position="1"/>
        <end position="30"/>
    </location>
</feature>
<gene>
    <name evidence="4" type="ORF">FY528_00515</name>
</gene>
<protein>
    <recommendedName>
        <fullName evidence="6">Gingipain domain-containing protein</fullName>
    </recommendedName>
</protein>
<sequence>MDNSYTKARLNWGSWLLLLCLLLPAGPLLAQSGTYGNEWIVSGQPYYKIRIARDGIYRLDYDYLTKAGISGVKPEEFQLWRRGKEVPIYVGGSQTTLDATTFIEFFGQRNDGQLDRPLYKKKGDQPHALYSMFTDTAAYFLTWKAGTLGKRMAEPAVEATVAAHPYRIQTRMTMYTHDYLAGDNSVLSFQAWAETGEAYLSGQFHAGYPKETQTMDSIRNLVRTGPLPQLDIVVVGSSRYNHVTDFTVIPQGKGTTPRALGSLSYKAFATAGTTYDINPSEIGTNGKLDVNFAIHDIVAEPSDRFRIAYFRLRYPQVSRWGKARAITFQNDSTLAGPAYYALDSIPATARGYDITDPYAVQRITGVSLGENKRGFVFPSADGQTRKLLIADSNRPQVPLPARQVSFRAIEAAKAGFIIISHPTLMKAATDVTNPVRAYAEYRASVAGGKQDTLVVTAQQLYDLHHYGESSPLGVRRFVKWLLAEAPRADRNLLLLGRGLQTGERGNVPNGPGNVQYRQYEARLPEKNLVPASTRAASDIFFSANWETGSYLAEIPTGRIPARTSQEVANYLAKLKEYEQLGNEPWRKNILHLSGGEDEAQFLQFRGYVDDYKALAERPLFGGKVVRTITRTTIGKTPVNVNIADELNAGLSLITYFGHGSPTEYDLNLGNPNDPVNGYNNQGKYPVFLINGCAGGNSFIAGTTSVGENWLLAPQKGAIGFLADSDFGYENQLDYYCNNMYRALFNDPKWYGKPVPVVFREVAERVLAKFPNDPHSTSLVMNTIWQGDPLVHLYAPEKPDYYTSDTQVKLLPGAGQTKVDANSASFRVQVGTGNLGKWTTDPVTVTVTRAYPASSSRPNDVLTITAPSIGRDTLLTFNFDNTGNVFGQNTFTVAVDAANQLAELNENNNQATLTYNFLQGGITLLSPGEFAIVSSQSVHLIGQNNNPLATSRVYEMELDTVPTFNSPARLQATVTASVTPDWRPTLPAPAAGQDSVVYYWRMRFQTPAVDEEGGWSTSSFRVIPDSPGGWSQSHYGQFDRDDITGLSLSRPGMEWKFESSQLPLTLRTAGGGTGNGITYNAAYGAQLGNDPVSSADCGTNLPNLLVVVYNPRTLSFVSDLAGGPYQTCGLESSRYYHFAQNASININAAAKQAQLLTLLNNVPKGYYVAVVSLNRVRFSTFSADLKAAFNRLGSKVIDDLKDGDPFVLIGQQGLTAGQAQEAGPDIASTTPRTNQVLVITKNLQTNGSAGQITSTRIGPAKTWGTLYYTLKQTETSSATFNVIGLKKDGTTEVVRSGVTTSATDLSTISAEQYPYLQLQMELKDEANRQAPQLKQWLLTYTGIPEGIVRRDLAAAGSYDNLDKQAETGLVQLPVVFQNASMVDFAEKVKAVATIKNGSVVRTMELESEAALKADATVTYLFKVDVADFTGATTVKVVVNPQLQPELYYFNNELEVAFNAPDKNLPPTLDVAFDGQHILNGDIVSPTPIITAVLHDDDTRRTMQASNFEVLLLRPGGTFAEPIDMNSPAITFKADAAKGQAQIDYRPEKLDDGIYKLQVQGKDVTGTKASTERYEVTFEVVNASTITNVYPFPNPVTSKTRFVFTMTGAEMPRDMKIQIMSLTGKVVREISMAELGPLHIGNNVTEYAWDGTDEFGDKLANGTYLYRVLMDKTTQFDHRRTDGDKAFKKDWGKLVLLR</sequence>
<dbReference type="GO" id="GO:0008234">
    <property type="term" value="F:cysteine-type peptidase activity"/>
    <property type="evidence" value="ECO:0007669"/>
    <property type="project" value="InterPro"/>
</dbReference>
<organism evidence="4 5">
    <name type="scientific">Hymenobacter lutimineralis</name>
    <dbReference type="NCBI Taxonomy" id="2606448"/>
    <lineage>
        <taxon>Bacteria</taxon>
        <taxon>Pseudomonadati</taxon>
        <taxon>Bacteroidota</taxon>
        <taxon>Cytophagia</taxon>
        <taxon>Cytophagales</taxon>
        <taxon>Hymenobacteraceae</taxon>
        <taxon>Hymenobacter</taxon>
    </lineage>
</organism>
<dbReference type="Gene3D" id="2.60.40.4070">
    <property type="match status" value="1"/>
</dbReference>
<evidence type="ECO:0000313" key="5">
    <source>
        <dbReference type="Proteomes" id="UP000322791"/>
    </source>
</evidence>
<accession>A0A5D6VHK7</accession>
<dbReference type="InterPro" id="IPR001769">
    <property type="entry name" value="Gingipain"/>
</dbReference>
<reference evidence="4 5" key="1">
    <citation type="submission" date="2019-08" db="EMBL/GenBank/DDBJ databases">
        <authorList>
            <person name="Seo M.-J."/>
        </authorList>
    </citation>
    <scope>NUCLEOTIDE SEQUENCE [LARGE SCALE GENOMIC DNA]</scope>
    <source>
        <strain evidence="4 5">KIGAM108</strain>
    </source>
</reference>
<evidence type="ECO:0000259" key="3">
    <source>
        <dbReference type="Pfam" id="PF15711"/>
    </source>
</evidence>